<accession>A0A2R6WNM4</accession>
<organism evidence="1 2">
    <name type="scientific">Marchantia polymorpha</name>
    <name type="common">Common liverwort</name>
    <name type="synonym">Marchantia aquatica</name>
    <dbReference type="NCBI Taxonomy" id="3197"/>
    <lineage>
        <taxon>Eukaryota</taxon>
        <taxon>Viridiplantae</taxon>
        <taxon>Streptophyta</taxon>
        <taxon>Embryophyta</taxon>
        <taxon>Marchantiophyta</taxon>
        <taxon>Marchantiopsida</taxon>
        <taxon>Marchantiidae</taxon>
        <taxon>Marchantiales</taxon>
        <taxon>Marchantiaceae</taxon>
        <taxon>Marchantia</taxon>
    </lineage>
</organism>
<name>A0A2R6WNM4_MARPO</name>
<reference evidence="2" key="1">
    <citation type="journal article" date="2017" name="Cell">
        <title>Insights into land plant evolution garnered from the Marchantia polymorpha genome.</title>
        <authorList>
            <person name="Bowman J.L."/>
            <person name="Kohchi T."/>
            <person name="Yamato K.T."/>
            <person name="Jenkins J."/>
            <person name="Shu S."/>
            <person name="Ishizaki K."/>
            <person name="Yamaoka S."/>
            <person name="Nishihama R."/>
            <person name="Nakamura Y."/>
            <person name="Berger F."/>
            <person name="Adam C."/>
            <person name="Aki S.S."/>
            <person name="Althoff F."/>
            <person name="Araki T."/>
            <person name="Arteaga-Vazquez M.A."/>
            <person name="Balasubrmanian S."/>
            <person name="Barry K."/>
            <person name="Bauer D."/>
            <person name="Boehm C.R."/>
            <person name="Briginshaw L."/>
            <person name="Caballero-Perez J."/>
            <person name="Catarino B."/>
            <person name="Chen F."/>
            <person name="Chiyoda S."/>
            <person name="Chovatia M."/>
            <person name="Davies K.M."/>
            <person name="Delmans M."/>
            <person name="Demura T."/>
            <person name="Dierschke T."/>
            <person name="Dolan L."/>
            <person name="Dorantes-Acosta A.E."/>
            <person name="Eklund D.M."/>
            <person name="Florent S.N."/>
            <person name="Flores-Sandoval E."/>
            <person name="Fujiyama A."/>
            <person name="Fukuzawa H."/>
            <person name="Galik B."/>
            <person name="Grimanelli D."/>
            <person name="Grimwood J."/>
            <person name="Grossniklaus U."/>
            <person name="Hamada T."/>
            <person name="Haseloff J."/>
            <person name="Hetherington A.J."/>
            <person name="Higo A."/>
            <person name="Hirakawa Y."/>
            <person name="Hundley H.N."/>
            <person name="Ikeda Y."/>
            <person name="Inoue K."/>
            <person name="Inoue S.I."/>
            <person name="Ishida S."/>
            <person name="Jia Q."/>
            <person name="Kakita M."/>
            <person name="Kanazawa T."/>
            <person name="Kawai Y."/>
            <person name="Kawashima T."/>
            <person name="Kennedy M."/>
            <person name="Kinose K."/>
            <person name="Kinoshita T."/>
            <person name="Kohara Y."/>
            <person name="Koide E."/>
            <person name="Komatsu K."/>
            <person name="Kopischke S."/>
            <person name="Kubo M."/>
            <person name="Kyozuka J."/>
            <person name="Lagercrantz U."/>
            <person name="Lin S.S."/>
            <person name="Lindquist E."/>
            <person name="Lipzen A.M."/>
            <person name="Lu C.W."/>
            <person name="De Luna E."/>
            <person name="Martienssen R.A."/>
            <person name="Minamino N."/>
            <person name="Mizutani M."/>
            <person name="Mizutani M."/>
            <person name="Mochizuki N."/>
            <person name="Monte I."/>
            <person name="Mosher R."/>
            <person name="Nagasaki H."/>
            <person name="Nakagami H."/>
            <person name="Naramoto S."/>
            <person name="Nishitani K."/>
            <person name="Ohtani M."/>
            <person name="Okamoto T."/>
            <person name="Okumura M."/>
            <person name="Phillips J."/>
            <person name="Pollak B."/>
            <person name="Reinders A."/>
            <person name="Rovekamp M."/>
            <person name="Sano R."/>
            <person name="Sawa S."/>
            <person name="Schmid M.W."/>
            <person name="Shirakawa M."/>
            <person name="Solano R."/>
            <person name="Spunde A."/>
            <person name="Suetsugu N."/>
            <person name="Sugano S."/>
            <person name="Sugiyama A."/>
            <person name="Sun R."/>
            <person name="Suzuki Y."/>
            <person name="Takenaka M."/>
            <person name="Takezawa D."/>
            <person name="Tomogane H."/>
            <person name="Tsuzuki M."/>
            <person name="Ueda T."/>
            <person name="Umeda M."/>
            <person name="Ward J.M."/>
            <person name="Watanabe Y."/>
            <person name="Yazaki K."/>
            <person name="Yokoyama R."/>
            <person name="Yoshitake Y."/>
            <person name="Yotsui I."/>
            <person name="Zachgo S."/>
            <person name="Schmutz J."/>
        </authorList>
    </citation>
    <scope>NUCLEOTIDE SEQUENCE [LARGE SCALE GENOMIC DNA]</scope>
    <source>
        <strain evidence="2">Tak-1</strain>
    </source>
</reference>
<gene>
    <name evidence="1" type="ORF">MARPO_0071s0049</name>
</gene>
<dbReference type="AlphaFoldDB" id="A0A2R6WNM4"/>
<protein>
    <submittedName>
        <fullName evidence="1">Uncharacterized protein</fullName>
    </submittedName>
</protein>
<keyword evidence="2" id="KW-1185">Reference proteome</keyword>
<sequence>MPSLTFTTTPTWPAAVDIRIETPQEFPFVTESITITITPRPSLKPNVCHHQQKRFVTRFPGSWLRAISILEARRDEFLRHIHESARRRVDLDPQRTSPTRRLVLAQWPTSKYGRHVAGSQCVQLFPMLTERPSICHVVFIQGNNFIDAGAPSAVDFIFAARAVENRHALPAAVPSLTSVDLRHEIAWLTANPLGVISFCILGESRPGSVRERDDLPNCHSVHTFCK</sequence>
<dbReference type="EMBL" id="KZ772743">
    <property type="protein sequence ID" value="PTQ35432.1"/>
    <property type="molecule type" value="Genomic_DNA"/>
</dbReference>
<dbReference type="Gramene" id="Mp5g15620.1">
    <property type="protein sequence ID" value="Mp5g15620.1.cds1"/>
    <property type="gene ID" value="Mp5g15620"/>
</dbReference>
<evidence type="ECO:0000313" key="2">
    <source>
        <dbReference type="Proteomes" id="UP000244005"/>
    </source>
</evidence>
<proteinExistence type="predicted"/>
<evidence type="ECO:0000313" key="1">
    <source>
        <dbReference type="EMBL" id="PTQ35432.1"/>
    </source>
</evidence>
<dbReference type="Proteomes" id="UP000244005">
    <property type="component" value="Unassembled WGS sequence"/>
</dbReference>